<sequence length="134" mass="15310">AQTHYFSLEGMKELISTIKIVKHRLNPPLEILGILPTLYDVRTKINRMILGQMRKYFGNTIFSTPIRNNIQLVEAQVHKQSIYDFAPNSNGAMDYLALSKEVAERTSPNWNWPDSQQEATNVENAMEHCEMSGA</sequence>
<dbReference type="InterPro" id="IPR027417">
    <property type="entry name" value="P-loop_NTPase"/>
</dbReference>
<evidence type="ECO:0008006" key="2">
    <source>
        <dbReference type="Google" id="ProtNLM"/>
    </source>
</evidence>
<dbReference type="PANTHER" id="PTHR13696:SF99">
    <property type="entry name" value="COBYRINIC ACID AC-DIAMIDE SYNTHASE"/>
    <property type="match status" value="1"/>
</dbReference>
<protein>
    <recommendedName>
        <fullName evidence="2">ParA family protein</fullName>
    </recommendedName>
</protein>
<name>A0A0F9ISY1_9ZZZZ</name>
<dbReference type="EMBL" id="LAZR01018310">
    <property type="protein sequence ID" value="KKL96880.1"/>
    <property type="molecule type" value="Genomic_DNA"/>
</dbReference>
<gene>
    <name evidence="1" type="ORF">LCGC14_1840030</name>
</gene>
<dbReference type="PANTHER" id="PTHR13696">
    <property type="entry name" value="P-LOOP CONTAINING NUCLEOSIDE TRIPHOSPHATE HYDROLASE"/>
    <property type="match status" value="1"/>
</dbReference>
<evidence type="ECO:0000313" key="1">
    <source>
        <dbReference type="EMBL" id="KKL96880.1"/>
    </source>
</evidence>
<dbReference type="InterPro" id="IPR050678">
    <property type="entry name" value="DNA_Partitioning_ATPase"/>
</dbReference>
<comment type="caution">
    <text evidence="1">The sequence shown here is derived from an EMBL/GenBank/DDBJ whole genome shotgun (WGS) entry which is preliminary data.</text>
</comment>
<dbReference type="Gene3D" id="3.40.50.300">
    <property type="entry name" value="P-loop containing nucleotide triphosphate hydrolases"/>
    <property type="match status" value="1"/>
</dbReference>
<proteinExistence type="predicted"/>
<accession>A0A0F9ISY1</accession>
<organism evidence="1">
    <name type="scientific">marine sediment metagenome</name>
    <dbReference type="NCBI Taxonomy" id="412755"/>
    <lineage>
        <taxon>unclassified sequences</taxon>
        <taxon>metagenomes</taxon>
        <taxon>ecological metagenomes</taxon>
    </lineage>
</organism>
<feature type="non-terminal residue" evidence="1">
    <location>
        <position position="1"/>
    </location>
</feature>
<dbReference type="SUPFAM" id="SSF52540">
    <property type="entry name" value="P-loop containing nucleoside triphosphate hydrolases"/>
    <property type="match status" value="1"/>
</dbReference>
<reference evidence="1" key="1">
    <citation type="journal article" date="2015" name="Nature">
        <title>Complex archaea that bridge the gap between prokaryotes and eukaryotes.</title>
        <authorList>
            <person name="Spang A."/>
            <person name="Saw J.H."/>
            <person name="Jorgensen S.L."/>
            <person name="Zaremba-Niedzwiedzka K."/>
            <person name="Martijn J."/>
            <person name="Lind A.E."/>
            <person name="van Eijk R."/>
            <person name="Schleper C."/>
            <person name="Guy L."/>
            <person name="Ettema T.J."/>
        </authorList>
    </citation>
    <scope>NUCLEOTIDE SEQUENCE</scope>
</reference>
<dbReference type="AlphaFoldDB" id="A0A0F9ISY1"/>